<dbReference type="PANTHER" id="PTHR33336">
    <property type="entry name" value="QUINOL MONOOXYGENASE YGIN-RELATED"/>
    <property type="match status" value="1"/>
</dbReference>
<dbReference type="EMBL" id="ADLJ01000007">
    <property type="protein sequence ID" value="EHF00085.1"/>
    <property type="molecule type" value="Genomic_DNA"/>
</dbReference>
<dbReference type="AlphaFoldDB" id="G5HEX6"/>
<dbReference type="GO" id="GO:0003824">
    <property type="term" value="F:catalytic activity"/>
    <property type="evidence" value="ECO:0007669"/>
    <property type="project" value="TreeGrafter"/>
</dbReference>
<dbReference type="RefSeq" id="WP_007859799.1">
    <property type="nucleotide sequence ID" value="NZ_JH376420.1"/>
</dbReference>
<dbReference type="InterPro" id="IPR050744">
    <property type="entry name" value="AI-2_Isomerase_LsrG"/>
</dbReference>
<protein>
    <recommendedName>
        <fullName evidence="2">ABM domain-containing protein</fullName>
    </recommendedName>
</protein>
<dbReference type="InterPro" id="IPR007138">
    <property type="entry name" value="ABM_dom"/>
</dbReference>
<evidence type="ECO:0000256" key="1">
    <source>
        <dbReference type="SAM" id="MobiDB-lite"/>
    </source>
</evidence>
<evidence type="ECO:0000259" key="2">
    <source>
        <dbReference type="PROSITE" id="PS51725"/>
    </source>
</evidence>
<feature type="compositionally biased region" description="Polar residues" evidence="1">
    <location>
        <begin position="104"/>
        <end position="115"/>
    </location>
</feature>
<dbReference type="Proteomes" id="UP000003763">
    <property type="component" value="Unassembled WGS sequence"/>
</dbReference>
<organism evidence="3 4">
    <name type="scientific">[Clostridium] citroniae WAL-17108</name>
    <dbReference type="NCBI Taxonomy" id="742733"/>
    <lineage>
        <taxon>Bacteria</taxon>
        <taxon>Bacillati</taxon>
        <taxon>Bacillota</taxon>
        <taxon>Clostridia</taxon>
        <taxon>Lachnospirales</taxon>
        <taxon>Lachnospiraceae</taxon>
        <taxon>Enterocloster</taxon>
    </lineage>
</organism>
<accession>G5HEX6</accession>
<dbReference type="eggNOG" id="COG1359">
    <property type="taxonomic scope" value="Bacteria"/>
</dbReference>
<evidence type="ECO:0000313" key="4">
    <source>
        <dbReference type="Proteomes" id="UP000003763"/>
    </source>
</evidence>
<comment type="caution">
    <text evidence="3">The sequence shown here is derived from an EMBL/GenBank/DDBJ whole genome shotgun (WGS) entry which is preliminary data.</text>
</comment>
<feature type="domain" description="ABM" evidence="2">
    <location>
        <begin position="2"/>
        <end position="90"/>
    </location>
</feature>
<evidence type="ECO:0000313" key="3">
    <source>
        <dbReference type="EMBL" id="EHF00085.1"/>
    </source>
</evidence>
<reference evidence="3 4" key="1">
    <citation type="submission" date="2011-08" db="EMBL/GenBank/DDBJ databases">
        <title>The Genome Sequence of Clostridium citroniae WAL-17108.</title>
        <authorList>
            <consortium name="The Broad Institute Genome Sequencing Platform"/>
            <person name="Earl A."/>
            <person name="Ward D."/>
            <person name="Feldgarden M."/>
            <person name="Gevers D."/>
            <person name="Finegold S.M."/>
            <person name="Summanen P.H."/>
            <person name="Molitoris D.R."/>
            <person name="Vaisanen M.L."/>
            <person name="Daigneault M."/>
            <person name="Allen-Vercoe E."/>
            <person name="Young S.K."/>
            <person name="Zeng Q."/>
            <person name="Gargeya S."/>
            <person name="Fitzgerald M."/>
            <person name="Haas B."/>
            <person name="Abouelleil A."/>
            <person name="Alvarado L."/>
            <person name="Arachchi H.M."/>
            <person name="Berlin A."/>
            <person name="Brown A."/>
            <person name="Chapman S.B."/>
            <person name="Chen Z."/>
            <person name="Dunbar C."/>
            <person name="Freedman E."/>
            <person name="Gearin G."/>
            <person name="Gellesch M."/>
            <person name="Goldberg J."/>
            <person name="Griggs A."/>
            <person name="Gujja S."/>
            <person name="Heiman D."/>
            <person name="Howarth C."/>
            <person name="Larson L."/>
            <person name="Lui A."/>
            <person name="MacDonald P.J.P."/>
            <person name="Montmayeur A."/>
            <person name="Murphy C."/>
            <person name="Neiman D."/>
            <person name="Pearson M."/>
            <person name="Priest M."/>
            <person name="Roberts A."/>
            <person name="Saif S."/>
            <person name="Shea T."/>
            <person name="Shenoy N."/>
            <person name="Sisk P."/>
            <person name="Stolte C."/>
            <person name="Sykes S."/>
            <person name="Wortman J."/>
            <person name="Nusbaum C."/>
            <person name="Birren B."/>
        </authorList>
    </citation>
    <scope>NUCLEOTIDE SEQUENCE [LARGE SCALE GENOMIC DNA]</scope>
    <source>
        <strain evidence="3 4">WAL-17108</strain>
    </source>
</reference>
<gene>
    <name evidence="3" type="ORF">HMPREF9469_00999</name>
</gene>
<dbReference type="SUPFAM" id="SSF54909">
    <property type="entry name" value="Dimeric alpha+beta barrel"/>
    <property type="match status" value="1"/>
</dbReference>
<dbReference type="PANTHER" id="PTHR33336:SF3">
    <property type="entry name" value="ABM DOMAIN-CONTAINING PROTEIN"/>
    <property type="match status" value="1"/>
</dbReference>
<dbReference type="PROSITE" id="PS51725">
    <property type="entry name" value="ABM"/>
    <property type="match status" value="1"/>
</dbReference>
<sequence>MVTIAVRYRLKPGKREELLKFVMDNVVNTRKEKGNISYDQYPSMENEQDMFVFECWETEDDVNRHNSAPHFLEFAMKRKPMLESYTSTRYESKVIRTHHGMPSWQDQDPNDTTFADLNLDKK</sequence>
<name>G5HEX6_9FIRM</name>
<feature type="region of interest" description="Disordered" evidence="1">
    <location>
        <begin position="99"/>
        <end position="122"/>
    </location>
</feature>
<dbReference type="HOGENOM" id="CLU_131496_6_2_9"/>
<dbReference type="InterPro" id="IPR011008">
    <property type="entry name" value="Dimeric_a/b-barrel"/>
</dbReference>
<dbReference type="Gene3D" id="3.30.70.100">
    <property type="match status" value="1"/>
</dbReference>
<dbReference type="Pfam" id="PF03992">
    <property type="entry name" value="ABM"/>
    <property type="match status" value="1"/>
</dbReference>
<proteinExistence type="predicted"/>